<organism evidence="2 3">
    <name type="scientific">Acropora cervicornis</name>
    <name type="common">Staghorn coral</name>
    <dbReference type="NCBI Taxonomy" id="6130"/>
    <lineage>
        <taxon>Eukaryota</taxon>
        <taxon>Metazoa</taxon>
        <taxon>Cnidaria</taxon>
        <taxon>Anthozoa</taxon>
        <taxon>Hexacorallia</taxon>
        <taxon>Scleractinia</taxon>
        <taxon>Astrocoeniina</taxon>
        <taxon>Acroporidae</taxon>
        <taxon>Acropora</taxon>
    </lineage>
</organism>
<evidence type="ECO:0000259" key="1">
    <source>
        <dbReference type="Pfam" id="PF14214"/>
    </source>
</evidence>
<dbReference type="Pfam" id="PF14214">
    <property type="entry name" value="Helitron_like_N"/>
    <property type="match status" value="1"/>
</dbReference>
<dbReference type="AlphaFoldDB" id="A0AAD9R103"/>
<protein>
    <recommendedName>
        <fullName evidence="1">Helitron helicase-like domain-containing protein</fullName>
    </recommendedName>
</protein>
<keyword evidence="3" id="KW-1185">Reference proteome</keyword>
<gene>
    <name evidence="2" type="ORF">P5673_003556</name>
</gene>
<dbReference type="InterPro" id="IPR025476">
    <property type="entry name" value="Helitron_helicase-like"/>
</dbReference>
<comment type="caution">
    <text evidence="2">The sequence shown here is derived from an EMBL/GenBank/DDBJ whole genome shotgun (WGS) entry which is preliminary data.</text>
</comment>
<reference evidence="2" key="2">
    <citation type="journal article" date="2023" name="Science">
        <title>Genomic signatures of disease resistance in endangered staghorn corals.</title>
        <authorList>
            <person name="Vollmer S.V."/>
            <person name="Selwyn J.D."/>
            <person name="Despard B.A."/>
            <person name="Roesel C.L."/>
        </authorList>
    </citation>
    <scope>NUCLEOTIDE SEQUENCE</scope>
    <source>
        <strain evidence="2">K2</strain>
    </source>
</reference>
<proteinExistence type="predicted"/>
<accession>A0AAD9R103</accession>
<evidence type="ECO:0000313" key="3">
    <source>
        <dbReference type="Proteomes" id="UP001249851"/>
    </source>
</evidence>
<name>A0AAD9R103_ACRCE</name>
<dbReference type="EMBL" id="JARQWQ010000006">
    <property type="protein sequence ID" value="KAK2571017.1"/>
    <property type="molecule type" value="Genomic_DNA"/>
</dbReference>
<evidence type="ECO:0000313" key="2">
    <source>
        <dbReference type="EMBL" id="KAK2571017.1"/>
    </source>
</evidence>
<feature type="domain" description="Helitron helicase-like" evidence="1">
    <location>
        <begin position="23"/>
        <end position="163"/>
    </location>
</feature>
<reference evidence="2" key="1">
    <citation type="journal article" date="2023" name="G3 (Bethesda)">
        <title>Whole genome assembly and annotation of the endangered Caribbean coral Acropora cervicornis.</title>
        <authorList>
            <person name="Selwyn J.D."/>
            <person name="Vollmer S.V."/>
        </authorList>
    </citation>
    <scope>NUCLEOTIDE SEQUENCE</scope>
    <source>
        <strain evidence="2">K2</strain>
    </source>
</reference>
<dbReference type="Proteomes" id="UP001249851">
    <property type="component" value="Unassembled WGS sequence"/>
</dbReference>
<sequence>MDRVITTSTVQFHVLHSRSGQSAYCETTVGDLHITVADLQERLARGDTSFMNKLLYFGANLRGTAQYWHQRRRELRAFVEFMVNYLLFLWLEAVQSYWKSAFYRARGEEVNLVENSNVRFKAIQENTLVVVSYFDLRTQSCHEKVLKAVFGVSDYLYCYEFAKSWDQIHWHQLSWREDRQPHQLLHEAREDGCDENEYAARLSH</sequence>